<comment type="subcellular location">
    <subcellularLocation>
        <location evidence="1">Vacuole</location>
    </subcellularLocation>
</comment>
<dbReference type="PANTHER" id="PTHR10426">
    <property type="entry name" value="STRICTOSIDINE SYNTHASE-RELATED"/>
    <property type="match status" value="1"/>
</dbReference>
<keyword evidence="8" id="KW-1185">Reference proteome</keyword>
<comment type="similarity">
    <text evidence="2">Belongs to the strictosidine synthase family.</text>
</comment>
<dbReference type="OrthoDB" id="5307922at2759"/>
<protein>
    <recommendedName>
        <fullName evidence="6">Strictosidine synthase conserved region domain-containing protein</fullName>
    </recommendedName>
</protein>
<dbReference type="PANTHER" id="PTHR10426:SF69">
    <property type="entry name" value="PROTEIN STRICTOSIDINE SYNTHASE-LIKE 10"/>
    <property type="match status" value="1"/>
</dbReference>
<evidence type="ECO:0000256" key="2">
    <source>
        <dbReference type="ARBA" id="ARBA00009191"/>
    </source>
</evidence>
<keyword evidence="4" id="KW-0325">Glycoprotein</keyword>
<dbReference type="GO" id="GO:0012505">
    <property type="term" value="C:endomembrane system"/>
    <property type="evidence" value="ECO:0007669"/>
    <property type="project" value="TreeGrafter"/>
</dbReference>
<dbReference type="GO" id="GO:0005773">
    <property type="term" value="C:vacuole"/>
    <property type="evidence" value="ECO:0007669"/>
    <property type="project" value="UniProtKB-SubCell"/>
</dbReference>
<sequence length="229" mass="25181">MGPESITFDPNGEGPTPASPMAGSSNGKAMPVVGLSLLSPFLQELEHLCGRPLGLRFEKKTGNLYIADAYFGLQVVGLASGLANQVVTEAEDQPFLFTNDIHIDEHEDVIYFTDTSKSFQRRQFMASILSGDKTGRIPIQCKTKFKRGVLGCLVCKKGAFCKLDSVNFMGGEYIVKVFTQLQAVALTVNRRKGSCCCYKIKLGGKNFGSGRERWEALDWINPDAFSRHL</sequence>
<dbReference type="SUPFAM" id="SSF63829">
    <property type="entry name" value="Calcium-dependent phosphotriesterase"/>
    <property type="match status" value="1"/>
</dbReference>
<gene>
    <name evidence="7" type="ORF">FH972_020020</name>
</gene>
<dbReference type="Gene3D" id="2.120.10.30">
    <property type="entry name" value="TolB, C-terminal domain"/>
    <property type="match status" value="1"/>
</dbReference>
<organism evidence="7 8">
    <name type="scientific">Carpinus fangiana</name>
    <dbReference type="NCBI Taxonomy" id="176857"/>
    <lineage>
        <taxon>Eukaryota</taxon>
        <taxon>Viridiplantae</taxon>
        <taxon>Streptophyta</taxon>
        <taxon>Embryophyta</taxon>
        <taxon>Tracheophyta</taxon>
        <taxon>Spermatophyta</taxon>
        <taxon>Magnoliopsida</taxon>
        <taxon>eudicotyledons</taxon>
        <taxon>Gunneridae</taxon>
        <taxon>Pentapetalae</taxon>
        <taxon>rosids</taxon>
        <taxon>fabids</taxon>
        <taxon>Fagales</taxon>
        <taxon>Betulaceae</taxon>
        <taxon>Carpinus</taxon>
    </lineage>
</organism>
<dbReference type="EMBL" id="CM017328">
    <property type="protein sequence ID" value="KAE8125187.1"/>
    <property type="molecule type" value="Genomic_DNA"/>
</dbReference>
<dbReference type="InterPro" id="IPR018119">
    <property type="entry name" value="Strictosidine_synth_cons-reg"/>
</dbReference>
<dbReference type="Pfam" id="PF03088">
    <property type="entry name" value="Str_synth"/>
    <property type="match status" value="1"/>
</dbReference>
<dbReference type="Proteomes" id="UP000327013">
    <property type="component" value="Chromosome 8"/>
</dbReference>
<proteinExistence type="inferred from homology"/>
<evidence type="ECO:0000259" key="6">
    <source>
        <dbReference type="Pfam" id="PF03088"/>
    </source>
</evidence>
<keyword evidence="3" id="KW-0926">Vacuole</keyword>
<feature type="domain" description="Strictosidine synthase conserved region" evidence="6">
    <location>
        <begin position="99"/>
        <end position="138"/>
    </location>
</feature>
<feature type="region of interest" description="Disordered" evidence="5">
    <location>
        <begin position="1"/>
        <end position="25"/>
    </location>
</feature>
<evidence type="ECO:0000256" key="1">
    <source>
        <dbReference type="ARBA" id="ARBA00004116"/>
    </source>
</evidence>
<dbReference type="AlphaFoldDB" id="A0A5N6RTH5"/>
<evidence type="ECO:0000256" key="4">
    <source>
        <dbReference type="ARBA" id="ARBA00023180"/>
    </source>
</evidence>
<accession>A0A5N6RTH5</accession>
<evidence type="ECO:0000313" key="8">
    <source>
        <dbReference type="Proteomes" id="UP000327013"/>
    </source>
</evidence>
<reference evidence="7 8" key="1">
    <citation type="submission" date="2019-06" db="EMBL/GenBank/DDBJ databases">
        <title>A chromosomal-level reference genome of Carpinus fangiana (Coryloideae, Betulaceae).</title>
        <authorList>
            <person name="Yang X."/>
            <person name="Wang Z."/>
            <person name="Zhang L."/>
            <person name="Hao G."/>
            <person name="Liu J."/>
            <person name="Yang Y."/>
        </authorList>
    </citation>
    <scope>NUCLEOTIDE SEQUENCE [LARGE SCALE GENOMIC DNA]</scope>
    <source>
        <strain evidence="7">Cfa_2016G</strain>
        <tissue evidence="7">Leaf</tissue>
    </source>
</reference>
<evidence type="ECO:0000256" key="3">
    <source>
        <dbReference type="ARBA" id="ARBA00022554"/>
    </source>
</evidence>
<name>A0A5N6RTH5_9ROSI</name>
<dbReference type="InterPro" id="IPR011042">
    <property type="entry name" value="6-blade_b-propeller_TolB-like"/>
</dbReference>
<evidence type="ECO:0000313" key="7">
    <source>
        <dbReference type="EMBL" id="KAE8125187.1"/>
    </source>
</evidence>
<dbReference type="GO" id="GO:0016787">
    <property type="term" value="F:hydrolase activity"/>
    <property type="evidence" value="ECO:0007669"/>
    <property type="project" value="TreeGrafter"/>
</dbReference>
<evidence type="ECO:0000256" key="5">
    <source>
        <dbReference type="SAM" id="MobiDB-lite"/>
    </source>
</evidence>